<evidence type="ECO:0000313" key="3">
    <source>
        <dbReference type="Proteomes" id="UP001221898"/>
    </source>
</evidence>
<evidence type="ECO:0000256" key="1">
    <source>
        <dbReference type="SAM" id="MobiDB-lite"/>
    </source>
</evidence>
<feature type="compositionally biased region" description="Basic and acidic residues" evidence="1">
    <location>
        <begin position="1"/>
        <end position="12"/>
    </location>
</feature>
<comment type="caution">
    <text evidence="2">The sequence shown here is derived from an EMBL/GenBank/DDBJ whole genome shotgun (WGS) entry which is preliminary data.</text>
</comment>
<dbReference type="Proteomes" id="UP001221898">
    <property type="component" value="Unassembled WGS sequence"/>
</dbReference>
<protein>
    <submittedName>
        <fullName evidence="2">Uncharacterized protein</fullName>
    </submittedName>
</protein>
<gene>
    <name evidence="2" type="ORF">AAFF_G00049310</name>
</gene>
<keyword evidence="3" id="KW-1185">Reference proteome</keyword>
<proteinExistence type="predicted"/>
<organism evidence="2 3">
    <name type="scientific">Aldrovandia affinis</name>
    <dbReference type="NCBI Taxonomy" id="143900"/>
    <lineage>
        <taxon>Eukaryota</taxon>
        <taxon>Metazoa</taxon>
        <taxon>Chordata</taxon>
        <taxon>Craniata</taxon>
        <taxon>Vertebrata</taxon>
        <taxon>Euteleostomi</taxon>
        <taxon>Actinopterygii</taxon>
        <taxon>Neopterygii</taxon>
        <taxon>Teleostei</taxon>
        <taxon>Notacanthiformes</taxon>
        <taxon>Halosauridae</taxon>
        <taxon>Aldrovandia</taxon>
    </lineage>
</organism>
<name>A0AAD7S177_9TELE</name>
<dbReference type="AlphaFoldDB" id="A0AAD7S177"/>
<accession>A0AAD7S177</accession>
<feature type="region of interest" description="Disordered" evidence="1">
    <location>
        <begin position="1"/>
        <end position="21"/>
    </location>
</feature>
<dbReference type="EMBL" id="JAINUG010000129">
    <property type="protein sequence ID" value="KAJ8394126.1"/>
    <property type="molecule type" value="Genomic_DNA"/>
</dbReference>
<reference evidence="2" key="1">
    <citation type="journal article" date="2023" name="Science">
        <title>Genome structures resolve the early diversification of teleost fishes.</title>
        <authorList>
            <person name="Parey E."/>
            <person name="Louis A."/>
            <person name="Montfort J."/>
            <person name="Bouchez O."/>
            <person name="Roques C."/>
            <person name="Iampietro C."/>
            <person name="Lluch J."/>
            <person name="Castinel A."/>
            <person name="Donnadieu C."/>
            <person name="Desvignes T."/>
            <person name="Floi Bucao C."/>
            <person name="Jouanno E."/>
            <person name="Wen M."/>
            <person name="Mejri S."/>
            <person name="Dirks R."/>
            <person name="Jansen H."/>
            <person name="Henkel C."/>
            <person name="Chen W.J."/>
            <person name="Zahm M."/>
            <person name="Cabau C."/>
            <person name="Klopp C."/>
            <person name="Thompson A.W."/>
            <person name="Robinson-Rechavi M."/>
            <person name="Braasch I."/>
            <person name="Lecointre G."/>
            <person name="Bobe J."/>
            <person name="Postlethwait J.H."/>
            <person name="Berthelot C."/>
            <person name="Roest Crollius H."/>
            <person name="Guiguen Y."/>
        </authorList>
    </citation>
    <scope>NUCLEOTIDE SEQUENCE</scope>
    <source>
        <strain evidence="2">NC1722</strain>
    </source>
</reference>
<sequence>MWTDSRASDRSRCPVQSSTKKAEGAAVWTLQGSCGTFRIFTDLDKQPDDCLQVDIHTLCRHLRKESSRTQITRVRTGARIEWRSPVATRPHLSAKPAPLLPHLLIKNDEACDCCQL</sequence>
<evidence type="ECO:0000313" key="2">
    <source>
        <dbReference type="EMBL" id="KAJ8394126.1"/>
    </source>
</evidence>